<sequence length="136" mass="14848">CVNTLFSLTGNSAQLAFREAQMTSVAYALRDNAVNYPGDASTGTPQLVLYLRAGYYVQWYNPDVVGPYGPTLQTAIRSGLDGFFASSRSRDVTDANGETLSEAVILIDSAQENARYISVVKRMLADYDSTWNASSR</sequence>
<accession>A0A6G3WNS6</accession>
<feature type="non-terminal residue" evidence="2">
    <location>
        <position position="136"/>
    </location>
</feature>
<dbReference type="Pfam" id="PF08453">
    <property type="entry name" value="Peptidase_M9_N"/>
    <property type="match status" value="1"/>
</dbReference>
<gene>
    <name evidence="2" type="ORF">G3M58_11990</name>
</gene>
<protein>
    <submittedName>
        <fullName evidence="2">Peptidase</fullName>
    </submittedName>
</protein>
<dbReference type="InterPro" id="IPR013661">
    <property type="entry name" value="Peptidase_M9_N_dom"/>
</dbReference>
<dbReference type="AlphaFoldDB" id="A0A6G3WNS6"/>
<evidence type="ECO:0000259" key="1">
    <source>
        <dbReference type="Pfam" id="PF08453"/>
    </source>
</evidence>
<comment type="caution">
    <text evidence="2">The sequence shown here is derived from an EMBL/GenBank/DDBJ whole genome shotgun (WGS) entry which is preliminary data.</text>
</comment>
<proteinExistence type="predicted"/>
<feature type="domain" description="Peptidase M9 collagenase N-terminal" evidence="1">
    <location>
        <begin position="1"/>
        <end position="134"/>
    </location>
</feature>
<feature type="non-terminal residue" evidence="2">
    <location>
        <position position="1"/>
    </location>
</feature>
<reference evidence="2" key="1">
    <citation type="submission" date="2020-01" db="EMBL/GenBank/DDBJ databases">
        <title>Insect and environment-associated Actinomycetes.</title>
        <authorList>
            <person name="Currrie C."/>
            <person name="Chevrette M."/>
            <person name="Carlson C."/>
            <person name="Stubbendieck R."/>
            <person name="Wendt-Pienkowski E."/>
        </authorList>
    </citation>
    <scope>NUCLEOTIDE SEQUENCE</scope>
    <source>
        <strain evidence="2">SID7499</strain>
    </source>
</reference>
<evidence type="ECO:0000313" key="2">
    <source>
        <dbReference type="EMBL" id="NEE07165.1"/>
    </source>
</evidence>
<dbReference type="EMBL" id="JAAGMN010001251">
    <property type="protein sequence ID" value="NEE07165.1"/>
    <property type="molecule type" value="Genomic_DNA"/>
</dbReference>
<organism evidence="2">
    <name type="scientific">Streptomyces sp. SID7499</name>
    <dbReference type="NCBI Taxonomy" id="2706086"/>
    <lineage>
        <taxon>Bacteria</taxon>
        <taxon>Bacillati</taxon>
        <taxon>Actinomycetota</taxon>
        <taxon>Actinomycetes</taxon>
        <taxon>Kitasatosporales</taxon>
        <taxon>Streptomycetaceae</taxon>
        <taxon>Streptomyces</taxon>
    </lineage>
</organism>
<name>A0A6G3WNS6_9ACTN</name>